<organism evidence="5 6">
    <name type="scientific">Homoserinimonas aerilata</name>
    <dbReference type="NCBI Taxonomy" id="1162970"/>
    <lineage>
        <taxon>Bacteria</taxon>
        <taxon>Bacillati</taxon>
        <taxon>Actinomycetota</taxon>
        <taxon>Actinomycetes</taxon>
        <taxon>Micrococcales</taxon>
        <taxon>Microbacteriaceae</taxon>
        <taxon>Homoserinimonas</taxon>
    </lineage>
</organism>
<evidence type="ECO:0000313" key="6">
    <source>
        <dbReference type="Proteomes" id="UP000317998"/>
    </source>
</evidence>
<dbReference type="Pfam" id="PF02481">
    <property type="entry name" value="DNA_processg_A"/>
    <property type="match status" value="1"/>
</dbReference>
<dbReference type="RefSeq" id="WP_141879845.1">
    <property type="nucleotide sequence ID" value="NZ_VFOM01000001.1"/>
</dbReference>
<evidence type="ECO:0000259" key="3">
    <source>
        <dbReference type="Pfam" id="PF02481"/>
    </source>
</evidence>
<dbReference type="GO" id="GO:0009294">
    <property type="term" value="P:DNA-mediated transformation"/>
    <property type="evidence" value="ECO:0007669"/>
    <property type="project" value="InterPro"/>
</dbReference>
<evidence type="ECO:0000256" key="2">
    <source>
        <dbReference type="SAM" id="MobiDB-lite"/>
    </source>
</evidence>
<reference evidence="5 6" key="1">
    <citation type="submission" date="2019-06" db="EMBL/GenBank/DDBJ databases">
        <title>Sequencing the genomes of 1000 actinobacteria strains.</title>
        <authorList>
            <person name="Klenk H.-P."/>
        </authorList>
    </citation>
    <scope>NUCLEOTIDE SEQUENCE [LARGE SCALE GENOMIC DNA]</scope>
    <source>
        <strain evidence="5 6">DSM 26477</strain>
    </source>
</reference>
<accession>A0A542YHP0</accession>
<protein>
    <submittedName>
        <fullName evidence="5">DNA protecting protein DprA</fullName>
    </submittedName>
</protein>
<dbReference type="Proteomes" id="UP000317998">
    <property type="component" value="Unassembled WGS sequence"/>
</dbReference>
<dbReference type="InterPro" id="IPR057666">
    <property type="entry name" value="DrpA_SLOG"/>
</dbReference>
<evidence type="ECO:0000256" key="1">
    <source>
        <dbReference type="ARBA" id="ARBA00006525"/>
    </source>
</evidence>
<dbReference type="Gene3D" id="3.40.50.450">
    <property type="match status" value="1"/>
</dbReference>
<dbReference type="PANTHER" id="PTHR43022">
    <property type="entry name" value="PROTEIN SMF"/>
    <property type="match status" value="1"/>
</dbReference>
<dbReference type="Pfam" id="PF17782">
    <property type="entry name" value="WHD_DprA"/>
    <property type="match status" value="1"/>
</dbReference>
<feature type="domain" description="DprA winged helix" evidence="4">
    <location>
        <begin position="345"/>
        <end position="400"/>
    </location>
</feature>
<name>A0A542YHP0_9MICO</name>
<dbReference type="EMBL" id="VFOM01000001">
    <property type="protein sequence ID" value="TQL47617.1"/>
    <property type="molecule type" value="Genomic_DNA"/>
</dbReference>
<dbReference type="InterPro" id="IPR036388">
    <property type="entry name" value="WH-like_DNA-bd_sf"/>
</dbReference>
<dbReference type="InterPro" id="IPR041614">
    <property type="entry name" value="DprA_WH"/>
</dbReference>
<evidence type="ECO:0000313" key="5">
    <source>
        <dbReference type="EMBL" id="TQL47617.1"/>
    </source>
</evidence>
<comment type="similarity">
    <text evidence="1">Belongs to the DprA/Smf family.</text>
</comment>
<feature type="domain" description="Smf/DprA SLOG" evidence="3">
    <location>
        <begin position="119"/>
        <end position="329"/>
    </location>
</feature>
<sequence>MTMFGLKEASVAPLVRQIAGDELSTAEVAEHFARASWSGIAEPGDRVAGVLVGIAGAGAALTALVERWDADRLVAFVADNGGELSSEDARKALARWLPRLTSQTALVALRQAGRLGVRLLTPSHELWPAGLDDLGWHSPLALWVRGGEATLATLDRSIALVGARAATGYGEHVAMEAAAGLVDRGYTIVSGAAYGIDGMAHRSALASGGHTLAFLAGGVDRFYPSGHEALLTRIVESGAVVSELPCGAQPSKWRFLQRNRLIAAASRATVVLEAGWRSGSLNTAGHAAALGRPLGAVPGPVTSAASAGCHRLIREFDAVCVTNAEQMAELAPFDDKHETPDASGPASTDADEHRPEQLRVLDALSTRAPRSPHDVAARSGLSVGDVQSALGILQLDGRVVERERGWIMR</sequence>
<comment type="caution">
    <text evidence="5">The sequence shown here is derived from an EMBL/GenBank/DDBJ whole genome shotgun (WGS) entry which is preliminary data.</text>
</comment>
<dbReference type="OrthoDB" id="9785707at2"/>
<gene>
    <name evidence="5" type="ORF">FB562_0682</name>
</gene>
<dbReference type="AlphaFoldDB" id="A0A542YHP0"/>
<dbReference type="SUPFAM" id="SSF102405">
    <property type="entry name" value="MCP/YpsA-like"/>
    <property type="match status" value="1"/>
</dbReference>
<feature type="region of interest" description="Disordered" evidence="2">
    <location>
        <begin position="331"/>
        <end position="355"/>
    </location>
</feature>
<evidence type="ECO:0000259" key="4">
    <source>
        <dbReference type="Pfam" id="PF17782"/>
    </source>
</evidence>
<dbReference type="NCBIfam" id="TIGR00732">
    <property type="entry name" value="dprA"/>
    <property type="match status" value="1"/>
</dbReference>
<keyword evidence="6" id="KW-1185">Reference proteome</keyword>
<dbReference type="InterPro" id="IPR003488">
    <property type="entry name" value="DprA"/>
</dbReference>
<proteinExistence type="inferred from homology"/>
<dbReference type="PANTHER" id="PTHR43022:SF1">
    <property type="entry name" value="PROTEIN SMF"/>
    <property type="match status" value="1"/>
</dbReference>
<dbReference type="Gene3D" id="1.10.10.10">
    <property type="entry name" value="Winged helix-like DNA-binding domain superfamily/Winged helix DNA-binding domain"/>
    <property type="match status" value="1"/>
</dbReference>